<gene>
    <name evidence="1" type="ORF">H5410_014528</name>
</gene>
<evidence type="ECO:0000313" key="1">
    <source>
        <dbReference type="EMBL" id="KAG5614704.1"/>
    </source>
</evidence>
<name>A0A9J5ZR95_SOLCO</name>
<accession>A0A9J5ZR95</accession>
<dbReference type="EMBL" id="JACXVP010000003">
    <property type="protein sequence ID" value="KAG5614704.1"/>
    <property type="molecule type" value="Genomic_DNA"/>
</dbReference>
<organism evidence="1 2">
    <name type="scientific">Solanum commersonii</name>
    <name type="common">Commerson's wild potato</name>
    <name type="synonym">Commerson's nightshade</name>
    <dbReference type="NCBI Taxonomy" id="4109"/>
    <lineage>
        <taxon>Eukaryota</taxon>
        <taxon>Viridiplantae</taxon>
        <taxon>Streptophyta</taxon>
        <taxon>Embryophyta</taxon>
        <taxon>Tracheophyta</taxon>
        <taxon>Spermatophyta</taxon>
        <taxon>Magnoliopsida</taxon>
        <taxon>eudicotyledons</taxon>
        <taxon>Gunneridae</taxon>
        <taxon>Pentapetalae</taxon>
        <taxon>asterids</taxon>
        <taxon>lamiids</taxon>
        <taxon>Solanales</taxon>
        <taxon>Solanaceae</taxon>
        <taxon>Solanoideae</taxon>
        <taxon>Solaneae</taxon>
        <taxon>Solanum</taxon>
    </lineage>
</organism>
<keyword evidence="2" id="KW-1185">Reference proteome</keyword>
<proteinExistence type="predicted"/>
<evidence type="ECO:0000313" key="2">
    <source>
        <dbReference type="Proteomes" id="UP000824120"/>
    </source>
</evidence>
<comment type="caution">
    <text evidence="1">The sequence shown here is derived from an EMBL/GenBank/DDBJ whole genome shotgun (WGS) entry which is preliminary data.</text>
</comment>
<protein>
    <submittedName>
        <fullName evidence="1">Uncharacterized protein</fullName>
    </submittedName>
</protein>
<dbReference type="AlphaFoldDB" id="A0A9J5ZR95"/>
<reference evidence="1 2" key="1">
    <citation type="submission" date="2020-09" db="EMBL/GenBank/DDBJ databases">
        <title>De no assembly of potato wild relative species, Solanum commersonii.</title>
        <authorList>
            <person name="Cho K."/>
        </authorList>
    </citation>
    <scope>NUCLEOTIDE SEQUENCE [LARGE SCALE GENOMIC DNA]</scope>
    <source>
        <strain evidence="1">LZ3.2</strain>
        <tissue evidence="1">Leaf</tissue>
    </source>
</reference>
<dbReference type="OrthoDB" id="1252236at2759"/>
<dbReference type="Proteomes" id="UP000824120">
    <property type="component" value="Chromosome 3"/>
</dbReference>
<sequence length="125" mass="14961">WHTAKDAARALKEYVKKLFTQAYHSWSEIPNSIRQAIYNEFKVCTWEPKYNMVIVTIFERRASTRLSNWLKKAQDTDQCPSSMLPRISSRRYPKKPKWLEAILRKGHFTPEVQRALEQFAREMEK</sequence>
<feature type="non-terminal residue" evidence="1">
    <location>
        <position position="1"/>
    </location>
</feature>